<dbReference type="GO" id="GO:0005634">
    <property type="term" value="C:nucleus"/>
    <property type="evidence" value="ECO:0007669"/>
    <property type="project" value="TreeGrafter"/>
</dbReference>
<dbReference type="SUPFAM" id="SSF52467">
    <property type="entry name" value="DHS-like NAD/FAD-binding domain"/>
    <property type="match status" value="1"/>
</dbReference>
<dbReference type="GO" id="GO:0046872">
    <property type="term" value="F:metal ion binding"/>
    <property type="evidence" value="ECO:0007669"/>
    <property type="project" value="UniProtKB-KW"/>
</dbReference>
<dbReference type="InterPro" id="IPR029035">
    <property type="entry name" value="DHS-like_NAD/FAD-binding_dom"/>
</dbReference>
<proteinExistence type="inferred from homology"/>
<feature type="binding site" evidence="4">
    <location>
        <position position="175"/>
    </location>
    <ligand>
        <name>Zn(2+)</name>
        <dbReference type="ChEBI" id="CHEBI:29105"/>
    </ligand>
</feature>
<dbReference type="OrthoDB" id="424302at2759"/>
<dbReference type="AlphaFoldDB" id="A0A6A5XB83"/>
<dbReference type="PANTHER" id="PTHR11085:SF10">
    <property type="entry name" value="NAD-DEPENDENT PROTEIN DEACYLASE SIRTUIN-5, MITOCHONDRIAL-RELATED"/>
    <property type="match status" value="1"/>
</dbReference>
<feature type="binding site" evidence="4">
    <location>
        <position position="139"/>
    </location>
    <ligand>
        <name>Zn(2+)</name>
        <dbReference type="ChEBI" id="CHEBI:29105"/>
    </ligand>
</feature>
<dbReference type="Pfam" id="PF02146">
    <property type="entry name" value="SIR2"/>
    <property type="match status" value="1"/>
</dbReference>
<dbReference type="Gene3D" id="3.40.50.1220">
    <property type="entry name" value="TPP-binding domain"/>
    <property type="match status" value="1"/>
</dbReference>
<dbReference type="PANTHER" id="PTHR11085">
    <property type="entry name" value="NAD-DEPENDENT PROTEIN DEACYLASE SIRTUIN-5, MITOCHONDRIAL-RELATED"/>
    <property type="match status" value="1"/>
</dbReference>
<evidence type="ECO:0000256" key="3">
    <source>
        <dbReference type="ARBA" id="ARBA00023027"/>
    </source>
</evidence>
<feature type="binding site" evidence="4">
    <location>
        <position position="178"/>
    </location>
    <ligand>
        <name>Zn(2+)</name>
        <dbReference type="ChEBI" id="CHEBI:29105"/>
    </ligand>
</feature>
<dbReference type="InterPro" id="IPR003000">
    <property type="entry name" value="Sirtuin"/>
</dbReference>
<evidence type="ECO:0000313" key="6">
    <source>
        <dbReference type="EMBL" id="KAF2010201.1"/>
    </source>
</evidence>
<dbReference type="RefSeq" id="XP_033378540.1">
    <property type="nucleotide sequence ID" value="XM_033529418.1"/>
</dbReference>
<gene>
    <name evidence="6" type="ORF">BU24DRAFT_428216</name>
</gene>
<dbReference type="EMBL" id="ML978077">
    <property type="protein sequence ID" value="KAF2010201.1"/>
    <property type="molecule type" value="Genomic_DNA"/>
</dbReference>
<evidence type="ECO:0000313" key="7">
    <source>
        <dbReference type="Proteomes" id="UP000799778"/>
    </source>
</evidence>
<feature type="domain" description="Deacetylase sirtuin-type" evidence="5">
    <location>
        <begin position="1"/>
        <end position="276"/>
    </location>
</feature>
<dbReference type="InterPro" id="IPR026591">
    <property type="entry name" value="Sirtuin_cat_small_dom_sf"/>
</dbReference>
<dbReference type="GeneID" id="54286815"/>
<comment type="similarity">
    <text evidence="1">Belongs to the sirtuin family. Class I subfamily.</text>
</comment>
<keyword evidence="3" id="KW-0520">NAD</keyword>
<keyword evidence="7" id="KW-1185">Reference proteome</keyword>
<organism evidence="6 7">
    <name type="scientific">Aaosphaeria arxii CBS 175.79</name>
    <dbReference type="NCBI Taxonomy" id="1450172"/>
    <lineage>
        <taxon>Eukaryota</taxon>
        <taxon>Fungi</taxon>
        <taxon>Dikarya</taxon>
        <taxon>Ascomycota</taxon>
        <taxon>Pezizomycotina</taxon>
        <taxon>Dothideomycetes</taxon>
        <taxon>Pleosporomycetidae</taxon>
        <taxon>Pleosporales</taxon>
        <taxon>Pleosporales incertae sedis</taxon>
        <taxon>Aaosphaeria</taxon>
    </lineage>
</organism>
<dbReference type="Proteomes" id="UP000799778">
    <property type="component" value="Unassembled WGS sequence"/>
</dbReference>
<dbReference type="GO" id="GO:0017136">
    <property type="term" value="F:histone deacetylase activity, NAD-dependent"/>
    <property type="evidence" value="ECO:0007669"/>
    <property type="project" value="TreeGrafter"/>
</dbReference>
<reference evidence="6" key="1">
    <citation type="journal article" date="2020" name="Stud. Mycol.">
        <title>101 Dothideomycetes genomes: a test case for predicting lifestyles and emergence of pathogens.</title>
        <authorList>
            <person name="Haridas S."/>
            <person name="Albert R."/>
            <person name="Binder M."/>
            <person name="Bloem J."/>
            <person name="Labutti K."/>
            <person name="Salamov A."/>
            <person name="Andreopoulos B."/>
            <person name="Baker S."/>
            <person name="Barry K."/>
            <person name="Bills G."/>
            <person name="Bluhm B."/>
            <person name="Cannon C."/>
            <person name="Castanera R."/>
            <person name="Culley D."/>
            <person name="Daum C."/>
            <person name="Ezra D."/>
            <person name="Gonzalez J."/>
            <person name="Henrissat B."/>
            <person name="Kuo A."/>
            <person name="Liang C."/>
            <person name="Lipzen A."/>
            <person name="Lutzoni F."/>
            <person name="Magnuson J."/>
            <person name="Mondo S."/>
            <person name="Nolan M."/>
            <person name="Ohm R."/>
            <person name="Pangilinan J."/>
            <person name="Park H.-J."/>
            <person name="Ramirez L."/>
            <person name="Alfaro M."/>
            <person name="Sun H."/>
            <person name="Tritt A."/>
            <person name="Yoshinaga Y."/>
            <person name="Zwiers L.-H."/>
            <person name="Turgeon B."/>
            <person name="Goodwin S."/>
            <person name="Spatafora J."/>
            <person name="Crous P."/>
            <person name="Grigoriev I."/>
        </authorList>
    </citation>
    <scope>NUCLEOTIDE SEQUENCE</scope>
    <source>
        <strain evidence="6">CBS 175.79</strain>
    </source>
</reference>
<evidence type="ECO:0000256" key="2">
    <source>
        <dbReference type="ARBA" id="ARBA00022679"/>
    </source>
</evidence>
<dbReference type="PROSITE" id="PS50305">
    <property type="entry name" value="SIRTUIN"/>
    <property type="match status" value="1"/>
</dbReference>
<keyword evidence="2" id="KW-0808">Transferase</keyword>
<dbReference type="Gene3D" id="3.30.1600.10">
    <property type="entry name" value="SIR2/SIRT2 'Small Domain"/>
    <property type="match status" value="1"/>
</dbReference>
<sequence length="283" mass="30932">MEDAGDNSGPAWSTFSRYLRASSRILCVVGAGLSAPSGLSTWRGTDGLWNNNNLKDLASPERFQEDPITVWKFYGERLLASLAAEPNAAHHALAALAQRYEGWLTVNQNVDGLLELTEYPPSQLLSIHGSLRTVRCTMCDYHINVEKPGDLPFLLLLNSTSDQPHTPILSDLPHCPRCRNMLRPAVVWFGETLAADAPDSVDRWISEESVDMVIAAGTSLQVFPAAEWVATVHECGAALAIIDTIRDDDMASECDWFIQGDVQIILPSILDTLDIDGSRGAGE</sequence>
<dbReference type="InterPro" id="IPR050134">
    <property type="entry name" value="NAD-dep_sirtuin_deacylases"/>
</dbReference>
<feature type="binding site" evidence="4">
    <location>
        <position position="136"/>
    </location>
    <ligand>
        <name>Zn(2+)</name>
        <dbReference type="ChEBI" id="CHEBI:29105"/>
    </ligand>
</feature>
<accession>A0A6A5XB83</accession>
<keyword evidence="4" id="KW-0862">Zinc</keyword>
<evidence type="ECO:0000256" key="4">
    <source>
        <dbReference type="PROSITE-ProRule" id="PRU00236"/>
    </source>
</evidence>
<evidence type="ECO:0000256" key="1">
    <source>
        <dbReference type="ARBA" id="ARBA00006924"/>
    </source>
</evidence>
<name>A0A6A5XB83_9PLEO</name>
<dbReference type="InterPro" id="IPR026590">
    <property type="entry name" value="Ssirtuin_cat_dom"/>
</dbReference>
<evidence type="ECO:0000259" key="5">
    <source>
        <dbReference type="PROSITE" id="PS50305"/>
    </source>
</evidence>
<protein>
    <submittedName>
        <fullName evidence="6">DHS-like NAD/FAD-binding domain-containing protein</fullName>
    </submittedName>
</protein>
<dbReference type="GO" id="GO:0070403">
    <property type="term" value="F:NAD+ binding"/>
    <property type="evidence" value="ECO:0007669"/>
    <property type="project" value="InterPro"/>
</dbReference>
<feature type="active site" description="Proton acceptor" evidence="4">
    <location>
        <position position="128"/>
    </location>
</feature>
<keyword evidence="4" id="KW-0479">Metal-binding</keyword>